<gene>
    <name evidence="2" type="ORF">BCR43DRAFT_482981</name>
</gene>
<proteinExistence type="predicted"/>
<dbReference type="OMA" id="MASYMTI"/>
<evidence type="ECO:0000256" key="1">
    <source>
        <dbReference type="SAM" id="Phobius"/>
    </source>
</evidence>
<feature type="transmembrane region" description="Helical" evidence="1">
    <location>
        <begin position="57"/>
        <end position="84"/>
    </location>
</feature>
<organism evidence="2 3">
    <name type="scientific">Syncephalastrum racemosum</name>
    <name type="common">Filamentous fungus</name>
    <dbReference type="NCBI Taxonomy" id="13706"/>
    <lineage>
        <taxon>Eukaryota</taxon>
        <taxon>Fungi</taxon>
        <taxon>Fungi incertae sedis</taxon>
        <taxon>Mucoromycota</taxon>
        <taxon>Mucoromycotina</taxon>
        <taxon>Mucoromycetes</taxon>
        <taxon>Mucorales</taxon>
        <taxon>Syncephalastraceae</taxon>
        <taxon>Syncephalastrum</taxon>
    </lineage>
</organism>
<dbReference type="InParanoid" id="A0A1X2HUG1"/>
<comment type="caution">
    <text evidence="2">The sequence shown here is derived from an EMBL/GenBank/DDBJ whole genome shotgun (WGS) entry which is preliminary data.</text>
</comment>
<reference evidence="2 3" key="1">
    <citation type="submission" date="2016-07" db="EMBL/GenBank/DDBJ databases">
        <title>Pervasive Adenine N6-methylation of Active Genes in Fungi.</title>
        <authorList>
            <consortium name="DOE Joint Genome Institute"/>
            <person name="Mondo S.J."/>
            <person name="Dannebaum R.O."/>
            <person name="Kuo R.C."/>
            <person name="Labutti K."/>
            <person name="Haridas S."/>
            <person name="Kuo A."/>
            <person name="Salamov A."/>
            <person name="Ahrendt S.R."/>
            <person name="Lipzen A."/>
            <person name="Sullivan W."/>
            <person name="Andreopoulos W.B."/>
            <person name="Clum A."/>
            <person name="Lindquist E."/>
            <person name="Daum C."/>
            <person name="Ramamoorthy G.K."/>
            <person name="Gryganskyi A."/>
            <person name="Culley D."/>
            <person name="Magnuson J.K."/>
            <person name="James T.Y."/>
            <person name="O'Malley M.A."/>
            <person name="Stajich J.E."/>
            <person name="Spatafora J.W."/>
            <person name="Visel A."/>
            <person name="Grigoriev I.V."/>
        </authorList>
    </citation>
    <scope>NUCLEOTIDE SEQUENCE [LARGE SCALE GENOMIC DNA]</scope>
    <source>
        <strain evidence="2 3">NRRL 2496</strain>
    </source>
</reference>
<accession>A0A1X2HUG1</accession>
<dbReference type="AlphaFoldDB" id="A0A1X2HUG1"/>
<keyword evidence="3" id="KW-1185">Reference proteome</keyword>
<keyword evidence="1" id="KW-0812">Transmembrane</keyword>
<name>A0A1X2HUG1_SYNRA</name>
<evidence type="ECO:0000313" key="3">
    <source>
        <dbReference type="Proteomes" id="UP000242180"/>
    </source>
</evidence>
<dbReference type="EMBL" id="MCGN01000001">
    <property type="protein sequence ID" value="ORZ03242.1"/>
    <property type="molecule type" value="Genomic_DNA"/>
</dbReference>
<keyword evidence="1" id="KW-0472">Membrane</keyword>
<dbReference type="Proteomes" id="UP000242180">
    <property type="component" value="Unassembled WGS sequence"/>
</dbReference>
<dbReference type="OrthoDB" id="2275136at2759"/>
<sequence>MSESPLFTTSAFPSVSTSVDKRQGGQPFPLHTWWSRSTGKQGQLDDRRGETRSLVSMAAYTAVGSLAIVTITGLFCFFFLVSLFDDFVRIALPNKLWQHAKERGQLLIDWPELVNKLSLQLTQFAQWERSKRASWSQRENNDDGFHDLVVAVTTYLDRYVQSKRQQQEAANP</sequence>
<keyword evidence="1" id="KW-1133">Transmembrane helix</keyword>
<protein>
    <submittedName>
        <fullName evidence="2">Uncharacterized protein</fullName>
    </submittedName>
</protein>
<evidence type="ECO:0000313" key="2">
    <source>
        <dbReference type="EMBL" id="ORZ03242.1"/>
    </source>
</evidence>